<protein>
    <recommendedName>
        <fullName evidence="3">DUF5683 domain-containing protein</fullName>
    </recommendedName>
</protein>
<keyword evidence="1" id="KW-1133">Transmembrane helix</keyword>
<evidence type="ECO:0008006" key="3">
    <source>
        <dbReference type="Google" id="ProtNLM"/>
    </source>
</evidence>
<gene>
    <name evidence="2" type="ORF">MNBD_BACTEROID07-1028</name>
</gene>
<feature type="transmembrane region" description="Helical" evidence="1">
    <location>
        <begin position="79"/>
        <end position="97"/>
    </location>
</feature>
<feature type="transmembrane region" description="Helical" evidence="1">
    <location>
        <begin position="25"/>
        <end position="44"/>
    </location>
</feature>
<keyword evidence="1" id="KW-0472">Membrane</keyword>
<keyword evidence="1" id="KW-0812">Transmembrane</keyword>
<reference evidence="2" key="1">
    <citation type="submission" date="2018-06" db="EMBL/GenBank/DDBJ databases">
        <authorList>
            <person name="Zhirakovskaya E."/>
        </authorList>
    </citation>
    <scope>NUCLEOTIDE SEQUENCE</scope>
</reference>
<evidence type="ECO:0000313" key="2">
    <source>
        <dbReference type="EMBL" id="VAW28751.1"/>
    </source>
</evidence>
<evidence type="ECO:0000256" key="1">
    <source>
        <dbReference type="SAM" id="Phobius"/>
    </source>
</evidence>
<name>A0A3B0UCR4_9ZZZZ</name>
<organism evidence="2">
    <name type="scientific">hydrothermal vent metagenome</name>
    <dbReference type="NCBI Taxonomy" id="652676"/>
    <lineage>
        <taxon>unclassified sequences</taxon>
        <taxon>metagenomes</taxon>
        <taxon>ecological metagenomes</taxon>
    </lineage>
</organism>
<dbReference type="EMBL" id="UOET01000283">
    <property type="protein sequence ID" value="VAW28751.1"/>
    <property type="molecule type" value="Genomic_DNA"/>
</dbReference>
<proteinExistence type="predicted"/>
<sequence length="114" mass="12215">MKAALLSAFVFPGAGHFFLKKHITGAILAGATFASLYFLVSRMVERALQITEKIQRGDIQLDIAAITELSSKSTSTETLLLNIASAALIVFWIAGIIDSYRIGRIQDKGDATGG</sequence>
<dbReference type="AlphaFoldDB" id="A0A3B0UCR4"/>
<accession>A0A3B0UCR4</accession>